<feature type="domain" description="Rhodopsin" evidence="7">
    <location>
        <begin position="28"/>
        <end position="242"/>
    </location>
</feature>
<comment type="caution">
    <text evidence="8">The sequence shown here is derived from an EMBL/GenBank/DDBJ whole genome shotgun (WGS) entry which is preliminary data.</text>
</comment>
<keyword evidence="3 6" id="KW-1133">Transmembrane helix</keyword>
<name>A0A9P6L6L8_9AGAM</name>
<dbReference type="OrthoDB" id="444631at2759"/>
<dbReference type="Proteomes" id="UP000736335">
    <property type="component" value="Unassembled WGS sequence"/>
</dbReference>
<comment type="subcellular location">
    <subcellularLocation>
        <location evidence="1">Membrane</location>
        <topology evidence="1">Multi-pass membrane protein</topology>
    </subcellularLocation>
</comment>
<sequence>MAIGLNEFKYSSLALFLVAAIVTLVRLIVFRFVRQRQWWWDDFFAFLGLLCLATFVPSAFLMGEGPNIPRQLRIAAFYMVGGLFYSTIWCARLSIIFTVIRIAPRPSQVRVLLGVAFFFFLQWAFLVAQMFWVCERKDPEWKNRAYAQCVLGEAVGITQVATETISDTILVIAPLWILRGVRVTSGLRIRLIAIFSCSMMTTMVGVVHAVLVLKMPGALEAIMGAVENCVALSVCNLPVLIPAIAARERERNEGGTFSFGRETTYLSTINTLNMHIEPDESHEDSAKNPRHQDFVECKCSDDSGIALSRRGGDCTACLPRKELPL</sequence>
<dbReference type="PANTHER" id="PTHR33048:SF47">
    <property type="entry name" value="INTEGRAL MEMBRANE PROTEIN-RELATED"/>
    <property type="match status" value="1"/>
</dbReference>
<dbReference type="AlphaFoldDB" id="A0A9P6L6L8"/>
<dbReference type="InterPro" id="IPR052337">
    <property type="entry name" value="SAT4-like"/>
</dbReference>
<gene>
    <name evidence="8" type="ORF">BJ322DRAFT_798946</name>
</gene>
<feature type="transmembrane region" description="Helical" evidence="6">
    <location>
        <begin position="75"/>
        <end position="99"/>
    </location>
</feature>
<evidence type="ECO:0000313" key="8">
    <source>
        <dbReference type="EMBL" id="KAF9784963.1"/>
    </source>
</evidence>
<evidence type="ECO:0000256" key="5">
    <source>
        <dbReference type="ARBA" id="ARBA00038359"/>
    </source>
</evidence>
<evidence type="ECO:0000256" key="4">
    <source>
        <dbReference type="ARBA" id="ARBA00023136"/>
    </source>
</evidence>
<feature type="transmembrane region" description="Helical" evidence="6">
    <location>
        <begin position="12"/>
        <end position="32"/>
    </location>
</feature>
<evidence type="ECO:0000256" key="6">
    <source>
        <dbReference type="SAM" id="Phobius"/>
    </source>
</evidence>
<accession>A0A9P6L6L8</accession>
<feature type="transmembrane region" description="Helical" evidence="6">
    <location>
        <begin position="111"/>
        <end position="132"/>
    </location>
</feature>
<dbReference type="InterPro" id="IPR049326">
    <property type="entry name" value="Rhodopsin_dom_fungi"/>
</dbReference>
<evidence type="ECO:0000256" key="3">
    <source>
        <dbReference type="ARBA" id="ARBA00022989"/>
    </source>
</evidence>
<dbReference type="PANTHER" id="PTHR33048">
    <property type="entry name" value="PTH11-LIKE INTEGRAL MEMBRANE PROTEIN (AFU_ORTHOLOGUE AFUA_5G11245)"/>
    <property type="match status" value="1"/>
</dbReference>
<dbReference type="GO" id="GO:0016020">
    <property type="term" value="C:membrane"/>
    <property type="evidence" value="ECO:0007669"/>
    <property type="project" value="UniProtKB-SubCell"/>
</dbReference>
<keyword evidence="9" id="KW-1185">Reference proteome</keyword>
<evidence type="ECO:0000313" key="9">
    <source>
        <dbReference type="Proteomes" id="UP000736335"/>
    </source>
</evidence>
<feature type="transmembrane region" description="Helical" evidence="6">
    <location>
        <begin position="191"/>
        <end position="213"/>
    </location>
</feature>
<evidence type="ECO:0000256" key="1">
    <source>
        <dbReference type="ARBA" id="ARBA00004141"/>
    </source>
</evidence>
<proteinExistence type="inferred from homology"/>
<dbReference type="EMBL" id="WIUZ02000007">
    <property type="protein sequence ID" value="KAF9784963.1"/>
    <property type="molecule type" value="Genomic_DNA"/>
</dbReference>
<keyword evidence="2 6" id="KW-0812">Transmembrane</keyword>
<feature type="transmembrane region" description="Helical" evidence="6">
    <location>
        <begin position="44"/>
        <end position="63"/>
    </location>
</feature>
<keyword evidence="4 6" id="KW-0472">Membrane</keyword>
<evidence type="ECO:0000259" key="7">
    <source>
        <dbReference type="Pfam" id="PF20684"/>
    </source>
</evidence>
<evidence type="ECO:0000256" key="2">
    <source>
        <dbReference type="ARBA" id="ARBA00022692"/>
    </source>
</evidence>
<organism evidence="8 9">
    <name type="scientific">Thelephora terrestris</name>
    <dbReference type="NCBI Taxonomy" id="56493"/>
    <lineage>
        <taxon>Eukaryota</taxon>
        <taxon>Fungi</taxon>
        <taxon>Dikarya</taxon>
        <taxon>Basidiomycota</taxon>
        <taxon>Agaricomycotina</taxon>
        <taxon>Agaricomycetes</taxon>
        <taxon>Thelephorales</taxon>
        <taxon>Thelephoraceae</taxon>
        <taxon>Thelephora</taxon>
    </lineage>
</organism>
<protein>
    <recommendedName>
        <fullName evidence="7">Rhodopsin domain-containing protein</fullName>
    </recommendedName>
</protein>
<reference evidence="8" key="1">
    <citation type="journal article" date="2020" name="Nat. Commun.">
        <title>Large-scale genome sequencing of mycorrhizal fungi provides insights into the early evolution of symbiotic traits.</title>
        <authorList>
            <person name="Miyauchi S."/>
            <person name="Kiss E."/>
            <person name="Kuo A."/>
            <person name="Drula E."/>
            <person name="Kohler A."/>
            <person name="Sanchez-Garcia M."/>
            <person name="Morin E."/>
            <person name="Andreopoulos B."/>
            <person name="Barry K.W."/>
            <person name="Bonito G."/>
            <person name="Buee M."/>
            <person name="Carver A."/>
            <person name="Chen C."/>
            <person name="Cichocki N."/>
            <person name="Clum A."/>
            <person name="Culley D."/>
            <person name="Crous P.W."/>
            <person name="Fauchery L."/>
            <person name="Girlanda M."/>
            <person name="Hayes R.D."/>
            <person name="Keri Z."/>
            <person name="LaButti K."/>
            <person name="Lipzen A."/>
            <person name="Lombard V."/>
            <person name="Magnuson J."/>
            <person name="Maillard F."/>
            <person name="Murat C."/>
            <person name="Nolan M."/>
            <person name="Ohm R.A."/>
            <person name="Pangilinan J."/>
            <person name="Pereira M.F."/>
            <person name="Perotto S."/>
            <person name="Peter M."/>
            <person name="Pfister S."/>
            <person name="Riley R."/>
            <person name="Sitrit Y."/>
            <person name="Stielow J.B."/>
            <person name="Szollosi G."/>
            <person name="Zifcakova L."/>
            <person name="Stursova M."/>
            <person name="Spatafora J.W."/>
            <person name="Tedersoo L."/>
            <person name="Vaario L.M."/>
            <person name="Yamada A."/>
            <person name="Yan M."/>
            <person name="Wang P."/>
            <person name="Xu J."/>
            <person name="Bruns T."/>
            <person name="Baldrian P."/>
            <person name="Vilgalys R."/>
            <person name="Dunand C."/>
            <person name="Henrissat B."/>
            <person name="Grigoriev I.V."/>
            <person name="Hibbett D."/>
            <person name="Nagy L.G."/>
            <person name="Martin F.M."/>
        </authorList>
    </citation>
    <scope>NUCLEOTIDE SEQUENCE</scope>
    <source>
        <strain evidence="8">UH-Tt-Lm1</strain>
    </source>
</reference>
<comment type="similarity">
    <text evidence="5">Belongs to the SAT4 family.</text>
</comment>
<reference evidence="8" key="2">
    <citation type="submission" date="2020-11" db="EMBL/GenBank/DDBJ databases">
        <authorList>
            <consortium name="DOE Joint Genome Institute"/>
            <person name="Kuo A."/>
            <person name="Miyauchi S."/>
            <person name="Kiss E."/>
            <person name="Drula E."/>
            <person name="Kohler A."/>
            <person name="Sanchez-Garcia M."/>
            <person name="Andreopoulos B."/>
            <person name="Barry K.W."/>
            <person name="Bonito G."/>
            <person name="Buee M."/>
            <person name="Carver A."/>
            <person name="Chen C."/>
            <person name="Cichocki N."/>
            <person name="Clum A."/>
            <person name="Culley D."/>
            <person name="Crous P.W."/>
            <person name="Fauchery L."/>
            <person name="Girlanda M."/>
            <person name="Hayes R."/>
            <person name="Keri Z."/>
            <person name="Labutti K."/>
            <person name="Lipzen A."/>
            <person name="Lombard V."/>
            <person name="Magnuson J."/>
            <person name="Maillard F."/>
            <person name="Morin E."/>
            <person name="Murat C."/>
            <person name="Nolan M."/>
            <person name="Ohm R."/>
            <person name="Pangilinan J."/>
            <person name="Pereira M."/>
            <person name="Perotto S."/>
            <person name="Peter M."/>
            <person name="Riley R."/>
            <person name="Sitrit Y."/>
            <person name="Stielow B."/>
            <person name="Szollosi G."/>
            <person name="Zifcakova L."/>
            <person name="Stursova M."/>
            <person name="Spatafora J.W."/>
            <person name="Tedersoo L."/>
            <person name="Vaario L.-M."/>
            <person name="Yamada A."/>
            <person name="Yan M."/>
            <person name="Wang P."/>
            <person name="Xu J."/>
            <person name="Bruns T."/>
            <person name="Baldrian P."/>
            <person name="Vilgalys R."/>
            <person name="Henrissat B."/>
            <person name="Grigoriev I.V."/>
            <person name="Hibbett D."/>
            <person name="Nagy L.G."/>
            <person name="Martin F.M."/>
        </authorList>
    </citation>
    <scope>NUCLEOTIDE SEQUENCE</scope>
    <source>
        <strain evidence="8">UH-Tt-Lm1</strain>
    </source>
</reference>
<dbReference type="Pfam" id="PF20684">
    <property type="entry name" value="Fung_rhodopsin"/>
    <property type="match status" value="1"/>
</dbReference>